<evidence type="ECO:0000256" key="3">
    <source>
        <dbReference type="ARBA" id="ARBA00012759"/>
    </source>
</evidence>
<dbReference type="SMART" id="SM00290">
    <property type="entry name" value="ZnF_UBP"/>
    <property type="match status" value="1"/>
</dbReference>
<dbReference type="SUPFAM" id="SSF57850">
    <property type="entry name" value="RING/U-box"/>
    <property type="match status" value="1"/>
</dbReference>
<dbReference type="Pfam" id="PF00443">
    <property type="entry name" value="UCH"/>
    <property type="match status" value="1"/>
</dbReference>
<dbReference type="Gene3D" id="3.90.70.10">
    <property type="entry name" value="Cysteine proteinases"/>
    <property type="match status" value="1"/>
</dbReference>
<evidence type="ECO:0000256" key="6">
    <source>
        <dbReference type="ARBA" id="ARBA00022737"/>
    </source>
</evidence>
<keyword evidence="9" id="KW-0378">Hydrolase</keyword>
<dbReference type="Pfam" id="PF02148">
    <property type="entry name" value="zf-UBP"/>
    <property type="match status" value="1"/>
</dbReference>
<dbReference type="InterPro" id="IPR001607">
    <property type="entry name" value="Znf_UBP"/>
</dbReference>
<comment type="similarity">
    <text evidence="2">Belongs to the peptidase C19 family.</text>
</comment>
<dbReference type="AlphaFoldDB" id="A0A0L0G592"/>
<feature type="binding site" evidence="12">
    <location>
        <position position="224"/>
    </location>
    <ligand>
        <name>Zn(2+)</name>
        <dbReference type="ChEBI" id="CHEBI:29105"/>
    </ligand>
</feature>
<evidence type="ECO:0000256" key="2">
    <source>
        <dbReference type="ARBA" id="ARBA00009085"/>
    </source>
</evidence>
<dbReference type="InterPro" id="IPR018200">
    <property type="entry name" value="USP_CS"/>
</dbReference>
<feature type="domain" description="UBP-type" evidence="15">
    <location>
        <begin position="179"/>
        <end position="288"/>
    </location>
</feature>
<dbReference type="EC" id="3.4.19.12" evidence="3"/>
<dbReference type="InterPro" id="IPR038765">
    <property type="entry name" value="Papain-like_cys_pep_sf"/>
</dbReference>
<evidence type="ECO:0000256" key="5">
    <source>
        <dbReference type="ARBA" id="ARBA00022723"/>
    </source>
</evidence>
<dbReference type="GO" id="GO:0016579">
    <property type="term" value="P:protein deubiquitination"/>
    <property type="evidence" value="ECO:0007669"/>
    <property type="project" value="InterPro"/>
</dbReference>
<keyword evidence="11 12" id="KW-0862">Zinc</keyword>
<sequence>MFNLLTHTFDSPVDGPRDAKRSATLSAALDGYLGSVRVPSRSDKVYKDECIFCFDNAESSEGLFVCLHAWRAMCRKHAELNSARTGHQLYMRIHTTKTLKEEEPPTDTPSTTVVVPTVIGPRYDYNTTTTIVTIPQGTELCSGDDPDMHTLVRRTVQAILESDSAARVEESMAWQEMRQECEHARNLQQIDNNVTIPSSGHHKCIKCDKDDNLWLNLQDGTILCGRMNFDGTGGNGHALEYYTETNKPLAVKMGTISADGGDVFCYVCDDMVLNPHLGLQLQHFGINMVNMEKKTEKTMAELELEQNMKHEWSMVTESGHDLVPLYGPGYTGMRNLGNSCYLASTMQLLFSIPEYASTFTPTKEAVFDYGSHVSDPVNDLNVQLNKLSYGLLSGAYSKPLPPTSEDTNGIRPSSFKTVVGRGHPEFSNSRQQDALEFFQYLLTISEKQTRATGSKNTDKDVPLEHLFRYQVEERLQCGATGKVRYSTTTDNILSLTLPLDQATNKEAVNIYLAKIQEGIAANTPYTEETLPSVRPSIPVEACLSAYLAPNEMANWISPATQTATTAIVSQRMLTFPPYLMVHTRRFYVGDDWTPQKLDVEVEMPEFLDLSTLRGCGGMQDGESSLPESKGTEPPAVVLDESVMSELASAGFGVNACKRAAFNTMGQGAVAAMEWVCGHLDDADLNDPFTLPGATGTLGIDL</sequence>
<dbReference type="PANTHER" id="PTHR21646:SF10">
    <property type="entry name" value="UBIQUITIN CARBOXYL-TERMINAL HYDROLASE 14"/>
    <property type="match status" value="1"/>
</dbReference>
<dbReference type="GeneID" id="25904093"/>
<dbReference type="PROSITE" id="PS50235">
    <property type="entry name" value="USP_3"/>
    <property type="match status" value="1"/>
</dbReference>
<dbReference type="Proteomes" id="UP000054560">
    <property type="component" value="Unassembled WGS sequence"/>
</dbReference>
<evidence type="ECO:0000256" key="7">
    <source>
        <dbReference type="ARBA" id="ARBA00022771"/>
    </source>
</evidence>
<protein>
    <recommendedName>
        <fullName evidence="3">ubiquitinyl hydrolase 1</fullName>
        <ecNumber evidence="3">3.4.19.12</ecNumber>
    </recommendedName>
</protein>
<accession>A0A0L0G592</accession>
<feature type="binding site" evidence="12">
    <location>
        <position position="237"/>
    </location>
    <ligand>
        <name>Zn(2+)</name>
        <dbReference type="ChEBI" id="CHEBI:29105"/>
    </ligand>
</feature>
<keyword evidence="8" id="KW-0833">Ubl conjugation pathway</keyword>
<dbReference type="InterPro" id="IPR013083">
    <property type="entry name" value="Znf_RING/FYVE/PHD"/>
</dbReference>
<evidence type="ECO:0000256" key="8">
    <source>
        <dbReference type="ARBA" id="ARBA00022786"/>
    </source>
</evidence>
<evidence type="ECO:0000256" key="12">
    <source>
        <dbReference type="PIRSR" id="PIRSR016308-3"/>
    </source>
</evidence>
<dbReference type="RefSeq" id="XP_014158102.1">
    <property type="nucleotide sequence ID" value="XM_014302627.1"/>
</dbReference>
<dbReference type="PROSITE" id="PS50271">
    <property type="entry name" value="ZF_UBP"/>
    <property type="match status" value="1"/>
</dbReference>
<keyword evidence="10" id="KW-0788">Thiol protease</keyword>
<keyword evidence="6" id="KW-0677">Repeat</keyword>
<evidence type="ECO:0000256" key="13">
    <source>
        <dbReference type="PROSITE-ProRule" id="PRU00502"/>
    </source>
</evidence>
<reference evidence="16 17" key="1">
    <citation type="submission" date="2011-02" db="EMBL/GenBank/DDBJ databases">
        <title>The Genome Sequence of Sphaeroforma arctica JP610.</title>
        <authorList>
            <consortium name="The Broad Institute Genome Sequencing Platform"/>
            <person name="Russ C."/>
            <person name="Cuomo C."/>
            <person name="Young S.K."/>
            <person name="Zeng Q."/>
            <person name="Gargeya S."/>
            <person name="Alvarado L."/>
            <person name="Berlin A."/>
            <person name="Chapman S.B."/>
            <person name="Chen Z."/>
            <person name="Freedman E."/>
            <person name="Gellesch M."/>
            <person name="Goldberg J."/>
            <person name="Griggs A."/>
            <person name="Gujja S."/>
            <person name="Heilman E."/>
            <person name="Heiman D."/>
            <person name="Howarth C."/>
            <person name="Mehta T."/>
            <person name="Neiman D."/>
            <person name="Pearson M."/>
            <person name="Roberts A."/>
            <person name="Saif S."/>
            <person name="Shea T."/>
            <person name="Shenoy N."/>
            <person name="Sisk P."/>
            <person name="Stolte C."/>
            <person name="Sykes S."/>
            <person name="White J."/>
            <person name="Yandava C."/>
            <person name="Burger G."/>
            <person name="Gray M.W."/>
            <person name="Holland P.W.H."/>
            <person name="King N."/>
            <person name="Lang F.B.F."/>
            <person name="Roger A.J."/>
            <person name="Ruiz-Trillo I."/>
            <person name="Haas B."/>
            <person name="Nusbaum C."/>
            <person name="Birren B."/>
        </authorList>
    </citation>
    <scope>NUCLEOTIDE SEQUENCE [LARGE SCALE GENOMIC DNA]</scope>
    <source>
        <strain evidence="16 17">JP610</strain>
    </source>
</reference>
<dbReference type="InterPro" id="IPR016652">
    <property type="entry name" value="Ubiquitinyl_hydrolase"/>
</dbReference>
<dbReference type="CDD" id="cd14294">
    <property type="entry name" value="UBA1_UBP5_like"/>
    <property type="match status" value="1"/>
</dbReference>
<evidence type="ECO:0000256" key="9">
    <source>
        <dbReference type="ARBA" id="ARBA00022801"/>
    </source>
</evidence>
<dbReference type="SUPFAM" id="SSF46934">
    <property type="entry name" value="UBA-like"/>
    <property type="match status" value="1"/>
</dbReference>
<dbReference type="GO" id="GO:0006508">
    <property type="term" value="P:proteolysis"/>
    <property type="evidence" value="ECO:0007669"/>
    <property type="project" value="UniProtKB-KW"/>
</dbReference>
<evidence type="ECO:0000256" key="4">
    <source>
        <dbReference type="ARBA" id="ARBA00022670"/>
    </source>
</evidence>
<dbReference type="STRING" id="667725.A0A0L0G592"/>
<dbReference type="Gene3D" id="1.10.8.10">
    <property type="entry name" value="DNA helicase RuvA subunit, C-terminal domain"/>
    <property type="match status" value="1"/>
</dbReference>
<keyword evidence="7 13" id="KW-0863">Zinc-finger</keyword>
<dbReference type="InterPro" id="IPR015940">
    <property type="entry name" value="UBA"/>
</dbReference>
<dbReference type="GO" id="GO:0004843">
    <property type="term" value="F:cysteine-type deubiquitinase activity"/>
    <property type="evidence" value="ECO:0007669"/>
    <property type="project" value="UniProtKB-EC"/>
</dbReference>
<keyword evidence="4" id="KW-0645">Protease</keyword>
<organism evidence="16 17">
    <name type="scientific">Sphaeroforma arctica JP610</name>
    <dbReference type="NCBI Taxonomy" id="667725"/>
    <lineage>
        <taxon>Eukaryota</taxon>
        <taxon>Ichthyosporea</taxon>
        <taxon>Ichthyophonida</taxon>
        <taxon>Sphaeroforma</taxon>
    </lineage>
</organism>
<evidence type="ECO:0000256" key="1">
    <source>
        <dbReference type="ARBA" id="ARBA00000707"/>
    </source>
</evidence>
<keyword evidence="17" id="KW-1185">Reference proteome</keyword>
<proteinExistence type="inferred from homology"/>
<dbReference type="InterPro" id="IPR050185">
    <property type="entry name" value="Ub_carboxyl-term_hydrolase"/>
</dbReference>
<dbReference type="PANTHER" id="PTHR21646">
    <property type="entry name" value="UBIQUITIN CARBOXYL-TERMINAL HYDROLASE"/>
    <property type="match status" value="1"/>
</dbReference>
<evidence type="ECO:0000259" key="15">
    <source>
        <dbReference type="PROSITE" id="PS50271"/>
    </source>
</evidence>
<dbReference type="Pfam" id="PF17807">
    <property type="entry name" value="zf-UBP_var"/>
    <property type="match status" value="1"/>
</dbReference>
<feature type="binding site" evidence="12">
    <location>
        <position position="207"/>
    </location>
    <ligand>
        <name>Zn(2+)</name>
        <dbReference type="ChEBI" id="CHEBI:29105"/>
    </ligand>
</feature>
<dbReference type="InterPro" id="IPR028889">
    <property type="entry name" value="USP"/>
</dbReference>
<dbReference type="Pfam" id="PF22562">
    <property type="entry name" value="UBA_7"/>
    <property type="match status" value="1"/>
</dbReference>
<comment type="catalytic activity">
    <reaction evidence="1">
        <text>Thiol-dependent hydrolysis of ester, thioester, amide, peptide and isopeptide bonds formed by the C-terminal Gly of ubiquitin (a 76-residue protein attached to proteins as an intracellular targeting signal).</text>
        <dbReference type="EC" id="3.4.19.12"/>
    </reaction>
</comment>
<evidence type="ECO:0000313" key="16">
    <source>
        <dbReference type="EMBL" id="KNC84200.1"/>
    </source>
</evidence>
<dbReference type="eggNOG" id="KOG0944">
    <property type="taxonomic scope" value="Eukaryota"/>
</dbReference>
<feature type="domain" description="USP" evidence="14">
    <location>
        <begin position="331"/>
        <end position="701"/>
    </location>
</feature>
<gene>
    <name evidence="16" type="ORF">SARC_03589</name>
</gene>
<dbReference type="OrthoDB" id="361536at2759"/>
<name>A0A0L0G592_9EUKA</name>
<dbReference type="FunFam" id="3.30.40.10:FF:000026">
    <property type="entry name" value="Ubiquitin carboxyl-terminal hydrolase"/>
    <property type="match status" value="1"/>
</dbReference>
<dbReference type="InterPro" id="IPR009060">
    <property type="entry name" value="UBA-like_sf"/>
</dbReference>
<dbReference type="EMBL" id="KQ241781">
    <property type="protein sequence ID" value="KNC84200.1"/>
    <property type="molecule type" value="Genomic_DNA"/>
</dbReference>
<dbReference type="PROSITE" id="PS00972">
    <property type="entry name" value="USP_1"/>
    <property type="match status" value="1"/>
</dbReference>
<dbReference type="InterPro" id="IPR001394">
    <property type="entry name" value="Peptidase_C19_UCH"/>
</dbReference>
<evidence type="ECO:0000313" key="17">
    <source>
        <dbReference type="Proteomes" id="UP000054560"/>
    </source>
</evidence>
<dbReference type="GO" id="GO:0008270">
    <property type="term" value="F:zinc ion binding"/>
    <property type="evidence" value="ECO:0007669"/>
    <property type="project" value="UniProtKB-KW"/>
</dbReference>
<evidence type="ECO:0000256" key="11">
    <source>
        <dbReference type="ARBA" id="ARBA00022833"/>
    </source>
</evidence>
<dbReference type="PIRSF" id="PIRSF016308">
    <property type="entry name" value="UBP"/>
    <property type="match status" value="1"/>
</dbReference>
<evidence type="ECO:0000259" key="14">
    <source>
        <dbReference type="PROSITE" id="PS50235"/>
    </source>
</evidence>
<evidence type="ECO:0000256" key="10">
    <source>
        <dbReference type="ARBA" id="ARBA00022807"/>
    </source>
</evidence>
<dbReference type="SUPFAM" id="SSF54001">
    <property type="entry name" value="Cysteine proteinases"/>
    <property type="match status" value="1"/>
</dbReference>
<dbReference type="InterPro" id="IPR041432">
    <property type="entry name" value="UBP13_Znf-UBP_var"/>
</dbReference>
<dbReference type="Gene3D" id="3.30.40.10">
    <property type="entry name" value="Zinc/RING finger domain, C3HC4 (zinc finger)"/>
    <property type="match status" value="2"/>
</dbReference>
<feature type="binding site" evidence="12">
    <location>
        <position position="204"/>
    </location>
    <ligand>
        <name>Zn(2+)</name>
        <dbReference type="ChEBI" id="CHEBI:29105"/>
    </ligand>
</feature>
<keyword evidence="5 12" id="KW-0479">Metal-binding</keyword>